<protein>
    <recommendedName>
        <fullName evidence="6">HTH luxR-type domain-containing protein</fullName>
    </recommendedName>
</protein>
<keyword evidence="5" id="KW-0812">Transmembrane</keyword>
<dbReference type="PANTHER" id="PTHR44688">
    <property type="entry name" value="DNA-BINDING TRANSCRIPTIONAL ACTIVATOR DEVR_DOSR"/>
    <property type="match status" value="1"/>
</dbReference>
<evidence type="ECO:0000256" key="2">
    <source>
        <dbReference type="ARBA" id="ARBA00023125"/>
    </source>
</evidence>
<feature type="transmembrane region" description="Helical" evidence="5">
    <location>
        <begin position="294"/>
        <end position="317"/>
    </location>
</feature>
<dbReference type="InterPro" id="IPR036388">
    <property type="entry name" value="WH-like_DNA-bd_sf"/>
</dbReference>
<dbReference type="Pfam" id="PF00196">
    <property type="entry name" value="GerE"/>
    <property type="match status" value="1"/>
</dbReference>
<keyword evidence="5" id="KW-0472">Membrane</keyword>
<keyword evidence="3" id="KW-0804">Transcription</keyword>
<feature type="transmembrane region" description="Helical" evidence="5">
    <location>
        <begin position="329"/>
        <end position="349"/>
    </location>
</feature>
<dbReference type="PRINTS" id="PR00038">
    <property type="entry name" value="HTHLUXR"/>
</dbReference>
<dbReference type="SMART" id="SM00421">
    <property type="entry name" value="HTH_LUXR"/>
    <property type="match status" value="1"/>
</dbReference>
<dbReference type="Proteomes" id="UP000501727">
    <property type="component" value="Chromosome"/>
</dbReference>
<gene>
    <name evidence="7" type="ORF">ADCFC_19840</name>
</gene>
<dbReference type="GO" id="GO:0006355">
    <property type="term" value="P:regulation of DNA-templated transcription"/>
    <property type="evidence" value="ECO:0007669"/>
    <property type="project" value="InterPro"/>
</dbReference>
<dbReference type="CDD" id="cd06170">
    <property type="entry name" value="LuxR_C_like"/>
    <property type="match status" value="1"/>
</dbReference>
<dbReference type="RefSeq" id="WP_173114341.1">
    <property type="nucleotide sequence ID" value="NZ_AP022829.1"/>
</dbReference>
<feature type="transmembrane region" description="Helical" evidence="5">
    <location>
        <begin position="270"/>
        <end position="288"/>
    </location>
</feature>
<keyword evidence="2" id="KW-0238">DNA-binding</keyword>
<dbReference type="InterPro" id="IPR016032">
    <property type="entry name" value="Sig_transdc_resp-reg_C-effctor"/>
</dbReference>
<sequence>MSLRGRTALIIAGAGMNLSTYGIGVWGDSVLLSSGSFVGPALAALSDTYLLFSALGLFGALIARVIIAVASGASNHRYLACGLGPMAMAAALFISGVWNTSGLLVALAAFCVGWSFACQSLFWVTSISFEPKQMRTIFPLELACAAAFNGLFVIGFMDNQGLFLGLCIALSAAASVALVRLDQKCEQPKMVPVAGFFESRYVPAFRTFAEVLFCVVALQTIAPTLNYMGFLGDLSPIEQQLVVAGAKLAAAVALVAILRFSKAPLLSVQVFKVVTPVLILLLFAVPFAPAPYLLGLLAAGSCLHFVVMNSLFCIDAIAIAQRHRLVFEAFYGAGYLLLMGFCSVLEKVMPQLLAAGSSAELLLVFGVFFSVYVLSMVLVLVRRRRRDEDGGALPSDRFVPDADTRRDASATLSEAEPSSGIATTEDAPAPLPIAERVGIVQRKFGLSDREAEIVLLITRGRNVPAIAEELVISQNTVRTHIKRIYRACGAHARQELIELCETAETEENSLSQD</sequence>
<evidence type="ECO:0000259" key="6">
    <source>
        <dbReference type="PROSITE" id="PS50043"/>
    </source>
</evidence>
<dbReference type="EMBL" id="AP022829">
    <property type="protein sequence ID" value="BCA89487.1"/>
    <property type="molecule type" value="Genomic_DNA"/>
</dbReference>
<evidence type="ECO:0000256" key="3">
    <source>
        <dbReference type="ARBA" id="ARBA00023163"/>
    </source>
</evidence>
<feature type="domain" description="HTH luxR-type" evidence="6">
    <location>
        <begin position="439"/>
        <end position="504"/>
    </location>
</feature>
<feature type="transmembrane region" description="Helical" evidence="5">
    <location>
        <begin position="201"/>
        <end position="221"/>
    </location>
</feature>
<keyword evidence="8" id="KW-1185">Reference proteome</keyword>
<evidence type="ECO:0000256" key="4">
    <source>
        <dbReference type="SAM" id="MobiDB-lite"/>
    </source>
</evidence>
<feature type="compositionally biased region" description="Basic and acidic residues" evidence="4">
    <location>
        <begin position="398"/>
        <end position="408"/>
    </location>
</feature>
<dbReference type="PROSITE" id="PS50043">
    <property type="entry name" value="HTH_LUXR_2"/>
    <property type="match status" value="1"/>
</dbReference>
<dbReference type="SUPFAM" id="SSF46894">
    <property type="entry name" value="C-terminal effector domain of the bipartite response regulators"/>
    <property type="match status" value="1"/>
</dbReference>
<dbReference type="InterPro" id="IPR000792">
    <property type="entry name" value="Tscrpt_reg_LuxR_C"/>
</dbReference>
<keyword evidence="1" id="KW-0805">Transcription regulation</keyword>
<feature type="transmembrane region" description="Helical" evidence="5">
    <location>
        <begin position="78"/>
        <end position="98"/>
    </location>
</feature>
<dbReference type="Gene3D" id="1.10.10.10">
    <property type="entry name" value="Winged helix-like DNA-binding domain superfamily/Winged helix DNA-binding domain"/>
    <property type="match status" value="1"/>
</dbReference>
<accession>A0A6F8SP14</accession>
<feature type="transmembrane region" description="Helical" evidence="5">
    <location>
        <begin position="104"/>
        <end position="124"/>
    </location>
</feature>
<evidence type="ECO:0000313" key="7">
    <source>
        <dbReference type="EMBL" id="BCA89487.1"/>
    </source>
</evidence>
<evidence type="ECO:0000256" key="5">
    <source>
        <dbReference type="SAM" id="Phobius"/>
    </source>
</evidence>
<evidence type="ECO:0000313" key="8">
    <source>
        <dbReference type="Proteomes" id="UP000501727"/>
    </source>
</evidence>
<feature type="transmembrane region" description="Helical" evidence="5">
    <location>
        <begin position="241"/>
        <end position="258"/>
    </location>
</feature>
<feature type="transmembrane region" description="Helical" evidence="5">
    <location>
        <begin position="49"/>
        <end position="71"/>
    </location>
</feature>
<feature type="transmembrane region" description="Helical" evidence="5">
    <location>
        <begin position="136"/>
        <end position="156"/>
    </location>
</feature>
<dbReference type="PANTHER" id="PTHR44688:SF16">
    <property type="entry name" value="DNA-BINDING TRANSCRIPTIONAL ACTIVATOR DEVR_DOSR"/>
    <property type="match status" value="1"/>
</dbReference>
<organism evidence="7 8">
    <name type="scientific">Adlercreutzia hattorii</name>
    <dbReference type="NCBI Taxonomy" id="2707299"/>
    <lineage>
        <taxon>Bacteria</taxon>
        <taxon>Bacillati</taxon>
        <taxon>Actinomycetota</taxon>
        <taxon>Coriobacteriia</taxon>
        <taxon>Eggerthellales</taxon>
        <taxon>Eggerthellaceae</taxon>
        <taxon>Adlercreutzia</taxon>
    </lineage>
</organism>
<feature type="transmembrane region" description="Helical" evidence="5">
    <location>
        <begin position="361"/>
        <end position="381"/>
    </location>
</feature>
<reference evidence="8" key="2">
    <citation type="submission" date="2020-03" db="EMBL/GenBank/DDBJ databases">
        <title>Complete Genome Sequence of Adlercreutzia sp. strain 8CFCBH1 Producing Equol, Isolated from Healthy Japanese Feces.</title>
        <authorList>
            <person name="Ogata Y."/>
            <person name="Sakamoto M."/>
            <person name="Ohkuma M."/>
            <person name="Hattori M."/>
            <person name="Suda W."/>
        </authorList>
    </citation>
    <scope>NUCLEOTIDE SEQUENCE [LARGE SCALE GENOMIC DNA]</scope>
    <source>
        <strain evidence="8">8CFCBH1</strain>
    </source>
</reference>
<feature type="transmembrane region" description="Helical" evidence="5">
    <location>
        <begin position="7"/>
        <end position="27"/>
    </location>
</feature>
<evidence type="ECO:0000256" key="1">
    <source>
        <dbReference type="ARBA" id="ARBA00023015"/>
    </source>
</evidence>
<dbReference type="AlphaFoldDB" id="A0A6F8SP14"/>
<dbReference type="KEGG" id="ahat:ADCFC_21060"/>
<proteinExistence type="predicted"/>
<feature type="transmembrane region" description="Helical" evidence="5">
    <location>
        <begin position="162"/>
        <end position="181"/>
    </location>
</feature>
<dbReference type="GO" id="GO:0003677">
    <property type="term" value="F:DNA binding"/>
    <property type="evidence" value="ECO:0007669"/>
    <property type="project" value="UniProtKB-KW"/>
</dbReference>
<reference evidence="8" key="1">
    <citation type="journal article" date="2020" name="Microbiol. Resour. Announc.">
        <title>Complete Genome Sequence of Adlercreutzia sp. Strain 8CFCBH1, a Potent Producer of Equol, Isolated from Healthy Japanese Feces.</title>
        <authorList>
            <person name="Ogata Y."/>
            <person name="Sakamoto M."/>
            <person name="Ohkuma M."/>
            <person name="Hattori M."/>
            <person name="Suda W."/>
        </authorList>
    </citation>
    <scope>NUCLEOTIDE SEQUENCE [LARGE SCALE GENOMIC DNA]</scope>
    <source>
        <strain evidence="8">8CFCBH1</strain>
    </source>
</reference>
<name>A0A6F8SP14_9ACTN</name>
<keyword evidence="5" id="KW-1133">Transmembrane helix</keyword>
<feature type="region of interest" description="Disordered" evidence="4">
    <location>
        <begin position="392"/>
        <end position="427"/>
    </location>
</feature>